<comment type="caution">
    <text evidence="2">The sequence shown here is derived from an EMBL/GenBank/DDBJ whole genome shotgun (WGS) entry which is preliminary data.</text>
</comment>
<feature type="region of interest" description="Disordered" evidence="1">
    <location>
        <begin position="727"/>
        <end position="776"/>
    </location>
</feature>
<dbReference type="EMBL" id="LAZR01001745">
    <property type="protein sequence ID" value="KKN39744.1"/>
    <property type="molecule type" value="Genomic_DNA"/>
</dbReference>
<organism evidence="2">
    <name type="scientific">marine sediment metagenome</name>
    <dbReference type="NCBI Taxonomy" id="412755"/>
    <lineage>
        <taxon>unclassified sequences</taxon>
        <taxon>metagenomes</taxon>
        <taxon>ecological metagenomes</taxon>
    </lineage>
</organism>
<reference evidence="2" key="1">
    <citation type="journal article" date="2015" name="Nature">
        <title>Complex archaea that bridge the gap between prokaryotes and eukaryotes.</title>
        <authorList>
            <person name="Spang A."/>
            <person name="Saw J.H."/>
            <person name="Jorgensen S.L."/>
            <person name="Zaremba-Niedzwiedzka K."/>
            <person name="Martijn J."/>
            <person name="Lind A.E."/>
            <person name="van Eijk R."/>
            <person name="Schleper C."/>
            <person name="Guy L."/>
            <person name="Ettema T.J."/>
        </authorList>
    </citation>
    <scope>NUCLEOTIDE SEQUENCE</scope>
</reference>
<gene>
    <name evidence="2" type="ORF">LCGC14_0740230</name>
</gene>
<proteinExistence type="predicted"/>
<evidence type="ECO:0008006" key="3">
    <source>
        <dbReference type="Google" id="ProtNLM"/>
    </source>
</evidence>
<protein>
    <recommendedName>
        <fullName evidence="3">Portal protein</fullName>
    </recommendedName>
</protein>
<name>A0A0F9QB57_9ZZZZ</name>
<evidence type="ECO:0000256" key="1">
    <source>
        <dbReference type="SAM" id="MobiDB-lite"/>
    </source>
</evidence>
<feature type="compositionally biased region" description="Low complexity" evidence="1">
    <location>
        <begin position="731"/>
        <end position="752"/>
    </location>
</feature>
<accession>A0A0F9QB57</accession>
<dbReference type="AlphaFoldDB" id="A0A0F9QB57"/>
<sequence length="776" mass="86549">MPAEKIEKEEDRVEDLRKMYGSNFPDLKKLDGKSPEEKGEEWLAWANARISEQSLEHNDRKLHYSRHRLFRQDLQWISTRDNRKWKEAEGSSNRIRAVFNMIGPALDFRLSLLREQQPGWRYEAVSGGGTSGREMAEAQQSVVEYNFKIQKVWRIIQSAAAHAQTDGITWLEVFIDKTQGPQVERVLKIGKEDSRYKGFKAQGHKEKDGELAIPLSGSGQELGPDVKASSFTSGEICTRIINAHETYVDSEALSINGPGTPAKWFIIRRPRDVRNASLETGNKELESDNSARHMDLLDLVHDASLMGVQRGIPAFPQHGSYRGGRNSGNLVWEYKIYIAGSAKGIGKKGKWVRIIAGHEIKSGPLPEGRIPIARLTDGSPDVGMFLRPEMSSWIGDQVVINALGSKILEYARTHSGSRLLMMQGTTIQETWSNIVGSITEYQGPKPDVMDMPRANSDTWRMFQTSIKILEQKSGWTDLARGKVAGDASNFEDISGRAVLGAREMFERQFGPMVRATADAMTDWADLILVYARFLYTVPRLIPMAGRADLAKRIDRSMLGEQSSVSVDPETLMPLPRALRNQMLFDHMKEGLISPREYQKRSSFAEIRNLGMGETDQWNRAQWINNILEENWKDLHDANPLKIYGPESGILIFWQDDPGAHMNALEELILDERKPWQLRKLAADRWGIYQELLKSKSFPEELIQQGMARPPAPLEVMGVPNDVAQRDEASVQATASGGAPPGAAGQPGSLAAPETAPIAATQAAGDAAKPIGSFGQA</sequence>
<evidence type="ECO:0000313" key="2">
    <source>
        <dbReference type="EMBL" id="KKN39744.1"/>
    </source>
</evidence>